<proteinExistence type="predicted"/>
<evidence type="ECO:0000313" key="2">
    <source>
        <dbReference type="Proteomes" id="UP001501490"/>
    </source>
</evidence>
<dbReference type="EMBL" id="BAABAB010000056">
    <property type="protein sequence ID" value="GAA3642869.1"/>
    <property type="molecule type" value="Genomic_DNA"/>
</dbReference>
<dbReference type="Proteomes" id="UP001501490">
    <property type="component" value="Unassembled WGS sequence"/>
</dbReference>
<dbReference type="InterPro" id="IPR012665">
    <property type="entry name" value="Trehalose_synth"/>
</dbReference>
<keyword evidence="2" id="KW-1185">Reference proteome</keyword>
<accession>A0ABP7AYH8</accession>
<protein>
    <submittedName>
        <fullName evidence="1">Maltose alpha-D-glucosyltransferase</fullName>
    </submittedName>
</protein>
<organism evidence="1 2">
    <name type="scientific">Microlunatus ginsengisoli</name>
    <dbReference type="NCBI Taxonomy" id="363863"/>
    <lineage>
        <taxon>Bacteria</taxon>
        <taxon>Bacillati</taxon>
        <taxon>Actinomycetota</taxon>
        <taxon>Actinomycetes</taxon>
        <taxon>Propionibacteriales</taxon>
        <taxon>Propionibacteriaceae</taxon>
        <taxon>Microlunatus</taxon>
    </lineage>
</organism>
<name>A0ABP7AYH8_9ACTN</name>
<gene>
    <name evidence="1" type="primary">treS_2</name>
    <name evidence="1" type="ORF">GCM10022236_51830</name>
</gene>
<dbReference type="SUPFAM" id="SSF51445">
    <property type="entry name" value="(Trans)glycosidases"/>
    <property type="match status" value="1"/>
</dbReference>
<dbReference type="NCBIfam" id="TIGR02455">
    <property type="entry name" value="TreS_stutzeri"/>
    <property type="match status" value="1"/>
</dbReference>
<evidence type="ECO:0000313" key="1">
    <source>
        <dbReference type="EMBL" id="GAA3642869.1"/>
    </source>
</evidence>
<dbReference type="Gene3D" id="3.20.20.80">
    <property type="entry name" value="Glycosidases"/>
    <property type="match status" value="2"/>
</dbReference>
<comment type="caution">
    <text evidence="1">The sequence shown here is derived from an EMBL/GenBank/DDBJ whole genome shotgun (WGS) entry which is preliminary data.</text>
</comment>
<dbReference type="InterPro" id="IPR017853">
    <property type="entry name" value="GH"/>
</dbReference>
<reference evidence="2" key="1">
    <citation type="journal article" date="2019" name="Int. J. Syst. Evol. Microbiol.">
        <title>The Global Catalogue of Microorganisms (GCM) 10K type strain sequencing project: providing services to taxonomists for standard genome sequencing and annotation.</title>
        <authorList>
            <consortium name="The Broad Institute Genomics Platform"/>
            <consortium name="The Broad Institute Genome Sequencing Center for Infectious Disease"/>
            <person name="Wu L."/>
            <person name="Ma J."/>
        </authorList>
    </citation>
    <scope>NUCLEOTIDE SEQUENCE [LARGE SCALE GENOMIC DNA]</scope>
    <source>
        <strain evidence="2">JCM 16929</strain>
    </source>
</reference>
<sequence length="676" mass="72526">MLSAASSAAGSLSAVGGMMQNPFGNPDPRGAIERAPVWFTAYPASMITKPTESFLATLSDDALWAAFESLGIAAVHTGPVKQAGGISGWNATPSVDGQFDRISIGIDETFGSEQEFRRLCDVAAAHGGIVIDDIVPGHTGKGSDFRLAEMNVGDYPGIYHMVEIPPEDWGLLPDVPAGQDSVNLGVDTEYRLEQAGYIVGPLQRVIFHDPGTKDTNWSVTGPVTGADGEQRRWVYLHYFKAGQPSINWLDPTFSGMRLVVGDALHSLQHLGAGALRLDANGFLGLEPANGSGEPAWSEGHPLSDAVNQLIASMVRKMGGFTFQELNLAIEDIKRTAEHGADLSYDFVNRPSYVHALTTGDTEFLRLTLNAALEQDVQPIGLVHALQNHDEMTYELTHFAATHSTDHFRFRGIDRSGNELARLIRSELIDGLTGPAAPYNKTFTTNGISSTLTTICAAALGYPDLAELSPQQVESITRAHLLLAMFNAWQPGVFALSGWDLSGALTVDPGLIPEILSGGDNRWIHRAAYDLMDYEPAAAKSASGMPRGVSLYGPLPRQLADPTSFASRLRSILAVRHHCGIAVGQQLAVPEVSEPALLVMIHRLPDGRTQATALNFSGRPISGAARSEHFDVGAAVINLRTGQLIGQVGTDRTIHVRLKPHAGVSLLVTDPTNTRVH</sequence>